<evidence type="ECO:0000256" key="1">
    <source>
        <dbReference type="SAM" id="Phobius"/>
    </source>
</evidence>
<dbReference type="Pfam" id="PF12695">
    <property type="entry name" value="Abhydrolase_5"/>
    <property type="match status" value="1"/>
</dbReference>
<sequence length="289" mass="32708">MKNNKVRSKKREYDTYSITMELEKPLLYEEEQEEIYKRQKNIKRKSRNKKIVKLILTLLLCSVIGFFIWLSSYYAPTSQAESYLKSTNSVEVSIDNNFICFTPTNTKPKKGFILYPAAKVDAKAYSQICSMIAAKGYKVVAVDMPFNYPLFGKNKADEVIKKYSDIESWVIGGDSLGGFVATRYVNSNISKIDGVVLISSYPLDSYLKEINMNVLSIWGSKDGVINFQSLIDAKQKLPNKTTYTEIEGANHSQFGDYGTYKSDEQALINADAQKQKTADSILQFLGNIN</sequence>
<dbReference type="GO" id="GO:0016787">
    <property type="term" value="F:hydrolase activity"/>
    <property type="evidence" value="ECO:0007669"/>
    <property type="project" value="UniProtKB-KW"/>
</dbReference>
<feature type="transmembrane region" description="Helical" evidence="1">
    <location>
        <begin position="51"/>
        <end position="75"/>
    </location>
</feature>
<dbReference type="AlphaFoldDB" id="A0A6N3F2P1"/>
<proteinExistence type="predicted"/>
<dbReference type="InterPro" id="IPR029059">
    <property type="entry name" value="AB_hydrolase_5"/>
</dbReference>
<organism evidence="3">
    <name type="scientific">Intestinibacter bartlettii</name>
    <dbReference type="NCBI Taxonomy" id="261299"/>
    <lineage>
        <taxon>Bacteria</taxon>
        <taxon>Bacillati</taxon>
        <taxon>Bacillota</taxon>
        <taxon>Clostridia</taxon>
        <taxon>Peptostreptococcales</taxon>
        <taxon>Peptostreptococcaceae</taxon>
        <taxon>Intestinibacter</taxon>
    </lineage>
</organism>
<keyword evidence="1" id="KW-0812">Transmembrane</keyword>
<dbReference type="Gene3D" id="3.40.50.1820">
    <property type="entry name" value="alpha/beta hydrolase"/>
    <property type="match status" value="1"/>
</dbReference>
<feature type="domain" description="Alpha/beta hydrolase fold-5" evidence="2">
    <location>
        <begin position="112"/>
        <end position="274"/>
    </location>
</feature>
<keyword evidence="3" id="KW-0378">Hydrolase</keyword>
<dbReference type="EMBL" id="CACRUE010000039">
    <property type="protein sequence ID" value="VYU46156.1"/>
    <property type="molecule type" value="Genomic_DNA"/>
</dbReference>
<keyword evidence="1" id="KW-0472">Membrane</keyword>
<dbReference type="InterPro" id="IPR029058">
    <property type="entry name" value="AB_hydrolase_fold"/>
</dbReference>
<accession>A0A6N3F2P1</accession>
<name>A0A6N3F2P1_9FIRM</name>
<dbReference type="RefSeq" id="WP_278752950.1">
    <property type="nucleotide sequence ID" value="NZ_CACRUE010000039.1"/>
</dbReference>
<evidence type="ECO:0000313" key="3">
    <source>
        <dbReference type="EMBL" id="VYU46156.1"/>
    </source>
</evidence>
<gene>
    <name evidence="3" type="ORF">IBLFYP30_02774</name>
</gene>
<dbReference type="SUPFAM" id="SSF53474">
    <property type="entry name" value="alpha/beta-Hydrolases"/>
    <property type="match status" value="1"/>
</dbReference>
<keyword evidence="1" id="KW-1133">Transmembrane helix</keyword>
<evidence type="ECO:0000259" key="2">
    <source>
        <dbReference type="Pfam" id="PF12695"/>
    </source>
</evidence>
<reference evidence="3" key="1">
    <citation type="submission" date="2019-11" db="EMBL/GenBank/DDBJ databases">
        <authorList>
            <person name="Feng L."/>
        </authorList>
    </citation>
    <scope>NUCLEOTIDE SEQUENCE</scope>
    <source>
        <strain evidence="3">IbartlettiiLFYP30</strain>
    </source>
</reference>
<protein>
    <submittedName>
        <fullName evidence="3">Alpha/beta hydrolase family protein</fullName>
    </submittedName>
</protein>